<dbReference type="InterPro" id="IPR051834">
    <property type="entry name" value="RING_finger_E3_ligase"/>
</dbReference>
<accession>A0AAQ3XAT9</accession>
<dbReference type="Gene3D" id="3.30.40.10">
    <property type="entry name" value="Zinc/RING finger domain, C3HC4 (zinc finger)"/>
    <property type="match status" value="1"/>
</dbReference>
<sequence length="278" mass="29854">MTIASKLIYFQRRPSPAPPDPGPEAPDPRRRPCRDDRRRRSSSFSSSHHKPEPVPGHQRDAASKSPVPAGTATEHVAGGTGSSARLHHSASDHGRLPDAVQQARERLLHRLNSVDLSGRRQKAWPPETLWAGRPARHTDIAGVSTSYSDIILTSLTNCFQFPPCDEAASKVEERAAEHEHVGTNTVDAGELTPAAVAVPPEPVGPEAVEAEYGGAVATAEVASPAECAICLERCGGPDDGEGVVVRLPCTHVFHSACLDRWLRSRADCPYCRAAVLRS</sequence>
<dbReference type="InterPro" id="IPR013083">
    <property type="entry name" value="Znf_RING/FYVE/PHD"/>
</dbReference>
<reference evidence="7 8" key="1">
    <citation type="submission" date="2024-02" db="EMBL/GenBank/DDBJ databases">
        <title>High-quality chromosome-scale genome assembly of Pensacola bahiagrass (Paspalum notatum Flugge var. saurae).</title>
        <authorList>
            <person name="Vega J.M."/>
            <person name="Podio M."/>
            <person name="Orjuela J."/>
            <person name="Siena L.A."/>
            <person name="Pessino S.C."/>
            <person name="Combes M.C."/>
            <person name="Mariac C."/>
            <person name="Albertini E."/>
            <person name="Pupilli F."/>
            <person name="Ortiz J.P.A."/>
            <person name="Leblanc O."/>
        </authorList>
    </citation>
    <scope>NUCLEOTIDE SEQUENCE [LARGE SCALE GENOMIC DNA]</scope>
    <source>
        <strain evidence="7">R1</strain>
        <tissue evidence="7">Leaf</tissue>
    </source>
</reference>
<feature type="compositionally biased region" description="Basic and acidic residues" evidence="5">
    <location>
        <begin position="49"/>
        <end position="62"/>
    </location>
</feature>
<dbReference type="GO" id="GO:0061630">
    <property type="term" value="F:ubiquitin protein ligase activity"/>
    <property type="evidence" value="ECO:0007669"/>
    <property type="project" value="TreeGrafter"/>
</dbReference>
<dbReference type="SUPFAM" id="SSF57850">
    <property type="entry name" value="RING/U-box"/>
    <property type="match status" value="1"/>
</dbReference>
<evidence type="ECO:0000256" key="1">
    <source>
        <dbReference type="ARBA" id="ARBA00022723"/>
    </source>
</evidence>
<gene>
    <name evidence="7" type="ORF">U9M48_037206</name>
</gene>
<feature type="domain" description="RING-type" evidence="6">
    <location>
        <begin position="227"/>
        <end position="272"/>
    </location>
</feature>
<feature type="region of interest" description="Disordered" evidence="5">
    <location>
        <begin position="1"/>
        <end position="96"/>
    </location>
</feature>
<protein>
    <recommendedName>
        <fullName evidence="6">RING-type domain-containing protein</fullName>
    </recommendedName>
</protein>
<feature type="compositionally biased region" description="Basic and acidic residues" evidence="5">
    <location>
        <begin position="26"/>
        <end position="38"/>
    </location>
</feature>
<dbReference type="PROSITE" id="PS50089">
    <property type="entry name" value="ZF_RING_2"/>
    <property type="match status" value="1"/>
</dbReference>
<dbReference type="PANTHER" id="PTHR45931">
    <property type="entry name" value="SI:CH211-59O9.10"/>
    <property type="match status" value="1"/>
</dbReference>
<keyword evidence="3" id="KW-0862">Zinc</keyword>
<name>A0AAQ3XAT9_PASNO</name>
<dbReference type="PANTHER" id="PTHR45931:SF5">
    <property type="entry name" value="RING-TYPE DOMAIN-CONTAINING PROTEIN"/>
    <property type="match status" value="1"/>
</dbReference>
<evidence type="ECO:0000256" key="4">
    <source>
        <dbReference type="PROSITE-ProRule" id="PRU00175"/>
    </source>
</evidence>
<keyword evidence="1" id="KW-0479">Metal-binding</keyword>
<dbReference type="AlphaFoldDB" id="A0AAQ3XAT9"/>
<dbReference type="GO" id="GO:0005634">
    <property type="term" value="C:nucleus"/>
    <property type="evidence" value="ECO:0007669"/>
    <property type="project" value="TreeGrafter"/>
</dbReference>
<dbReference type="Pfam" id="PF13639">
    <property type="entry name" value="zf-RING_2"/>
    <property type="match status" value="1"/>
</dbReference>
<dbReference type="EMBL" id="CP144752">
    <property type="protein sequence ID" value="WVZ90956.1"/>
    <property type="molecule type" value="Genomic_DNA"/>
</dbReference>
<dbReference type="SMART" id="SM00184">
    <property type="entry name" value="RING"/>
    <property type="match status" value="1"/>
</dbReference>
<evidence type="ECO:0000313" key="8">
    <source>
        <dbReference type="Proteomes" id="UP001341281"/>
    </source>
</evidence>
<keyword evidence="2 4" id="KW-0863">Zinc-finger</keyword>
<keyword evidence="8" id="KW-1185">Reference proteome</keyword>
<dbReference type="GO" id="GO:0008270">
    <property type="term" value="F:zinc ion binding"/>
    <property type="evidence" value="ECO:0007669"/>
    <property type="project" value="UniProtKB-KW"/>
</dbReference>
<dbReference type="InterPro" id="IPR001841">
    <property type="entry name" value="Znf_RING"/>
</dbReference>
<organism evidence="7 8">
    <name type="scientific">Paspalum notatum var. saurae</name>
    <dbReference type="NCBI Taxonomy" id="547442"/>
    <lineage>
        <taxon>Eukaryota</taxon>
        <taxon>Viridiplantae</taxon>
        <taxon>Streptophyta</taxon>
        <taxon>Embryophyta</taxon>
        <taxon>Tracheophyta</taxon>
        <taxon>Spermatophyta</taxon>
        <taxon>Magnoliopsida</taxon>
        <taxon>Liliopsida</taxon>
        <taxon>Poales</taxon>
        <taxon>Poaceae</taxon>
        <taxon>PACMAD clade</taxon>
        <taxon>Panicoideae</taxon>
        <taxon>Andropogonodae</taxon>
        <taxon>Paspaleae</taxon>
        <taxon>Paspalinae</taxon>
        <taxon>Paspalum</taxon>
    </lineage>
</organism>
<dbReference type="Proteomes" id="UP001341281">
    <property type="component" value="Chromosome 08"/>
</dbReference>
<feature type="compositionally biased region" description="Pro residues" evidence="5">
    <location>
        <begin position="15"/>
        <end position="25"/>
    </location>
</feature>
<evidence type="ECO:0000256" key="3">
    <source>
        <dbReference type="ARBA" id="ARBA00022833"/>
    </source>
</evidence>
<dbReference type="GO" id="GO:0006511">
    <property type="term" value="P:ubiquitin-dependent protein catabolic process"/>
    <property type="evidence" value="ECO:0007669"/>
    <property type="project" value="TreeGrafter"/>
</dbReference>
<proteinExistence type="predicted"/>
<evidence type="ECO:0000313" key="7">
    <source>
        <dbReference type="EMBL" id="WVZ90956.1"/>
    </source>
</evidence>
<evidence type="ECO:0000256" key="2">
    <source>
        <dbReference type="ARBA" id="ARBA00022771"/>
    </source>
</evidence>
<evidence type="ECO:0000256" key="5">
    <source>
        <dbReference type="SAM" id="MobiDB-lite"/>
    </source>
</evidence>
<evidence type="ECO:0000259" key="6">
    <source>
        <dbReference type="PROSITE" id="PS50089"/>
    </source>
</evidence>